<evidence type="ECO:0000313" key="1">
    <source>
        <dbReference type="EMBL" id="KAL1851984.1"/>
    </source>
</evidence>
<evidence type="ECO:0000313" key="2">
    <source>
        <dbReference type="Proteomes" id="UP001583177"/>
    </source>
</evidence>
<protein>
    <submittedName>
        <fullName evidence="1">Uncharacterized protein</fullName>
    </submittedName>
</protein>
<comment type="caution">
    <text evidence="1">The sequence shown here is derived from an EMBL/GenBank/DDBJ whole genome shotgun (WGS) entry which is preliminary data.</text>
</comment>
<reference evidence="1 2" key="1">
    <citation type="journal article" date="2024" name="IMA Fungus">
        <title>IMA Genome - F19 : A genome assembly and annotation guide to empower mycologists, including annotated draft genome sequences of Ceratocystis pirilliformis, Diaporthe australafricana, Fusarium ophioides, Paecilomyces lecythidis, and Sporothrix stenoceras.</title>
        <authorList>
            <person name="Aylward J."/>
            <person name="Wilson A.M."/>
            <person name="Visagie C.M."/>
            <person name="Spraker J."/>
            <person name="Barnes I."/>
            <person name="Buitendag C."/>
            <person name="Ceriani C."/>
            <person name="Del Mar Angel L."/>
            <person name="du Plessis D."/>
            <person name="Fuchs T."/>
            <person name="Gasser K."/>
            <person name="Kramer D."/>
            <person name="Li W."/>
            <person name="Munsamy K."/>
            <person name="Piso A."/>
            <person name="Price J.L."/>
            <person name="Sonnekus B."/>
            <person name="Thomas C."/>
            <person name="van der Nest A."/>
            <person name="van Dijk A."/>
            <person name="van Heerden A."/>
            <person name="van Vuuren N."/>
            <person name="Yilmaz N."/>
            <person name="Duong T.A."/>
            <person name="van der Merwe N.A."/>
            <person name="Wingfield M.J."/>
            <person name="Wingfield B.D."/>
        </authorList>
    </citation>
    <scope>NUCLEOTIDE SEQUENCE [LARGE SCALE GENOMIC DNA]</scope>
    <source>
        <strain evidence="1 2">CMW 18300</strain>
    </source>
</reference>
<name>A0ABR3W2W2_9PEZI</name>
<dbReference type="EMBL" id="JAWRVE010000167">
    <property type="protein sequence ID" value="KAL1851984.1"/>
    <property type="molecule type" value="Genomic_DNA"/>
</dbReference>
<organism evidence="1 2">
    <name type="scientific">Diaporthe australafricana</name>
    <dbReference type="NCBI Taxonomy" id="127596"/>
    <lineage>
        <taxon>Eukaryota</taxon>
        <taxon>Fungi</taxon>
        <taxon>Dikarya</taxon>
        <taxon>Ascomycota</taxon>
        <taxon>Pezizomycotina</taxon>
        <taxon>Sordariomycetes</taxon>
        <taxon>Sordariomycetidae</taxon>
        <taxon>Diaporthales</taxon>
        <taxon>Diaporthaceae</taxon>
        <taxon>Diaporthe</taxon>
    </lineage>
</organism>
<proteinExistence type="predicted"/>
<keyword evidence="2" id="KW-1185">Reference proteome</keyword>
<dbReference type="Proteomes" id="UP001583177">
    <property type="component" value="Unassembled WGS sequence"/>
</dbReference>
<sequence>MDFDEFANIASQVPALDAPERKAIAQLLPRVKRKFVKTIQTSTGKDVQYMEPAVMPYAIPDGGKNRSIVTRAAGWFAKSEKRQMDVASISRSYGVL</sequence>
<accession>A0ABR3W2W2</accession>
<gene>
    <name evidence="1" type="ORF">Daus18300_012407</name>
</gene>